<dbReference type="Ensembl" id="ENSAOWT00000021552.1">
    <property type="protein sequence ID" value="ENSAOWP00000019007.1"/>
    <property type="gene ID" value="ENSAOWG00000012929.1"/>
</dbReference>
<feature type="region of interest" description="Disordered" evidence="1">
    <location>
        <begin position="33"/>
        <end position="102"/>
    </location>
</feature>
<evidence type="ECO:0000256" key="1">
    <source>
        <dbReference type="SAM" id="MobiDB-lite"/>
    </source>
</evidence>
<feature type="compositionally biased region" description="Low complexity" evidence="1">
    <location>
        <begin position="36"/>
        <end position="50"/>
    </location>
</feature>
<sequence length="159" mass="17149">MTMEEVRRYERETQEATNELIGLVAPAISVSEVGQPAAPRSAPASAPSTPLTDDAPDFLAAPKTRPRKKSAKARRHTCNTPGFTTPSLPSPPGCRLSTTLSLSSGSQEDASSLVLWDPPPLPPYLLHRRRLLGSGRASGSFLHSTQNLKVSSIFWNMSK</sequence>
<dbReference type="AlphaFoldDB" id="A0A8B9Q1G0"/>
<dbReference type="Proteomes" id="UP000694424">
    <property type="component" value="Unplaced"/>
</dbReference>
<feature type="compositionally biased region" description="Basic residues" evidence="1">
    <location>
        <begin position="64"/>
        <end position="77"/>
    </location>
</feature>
<accession>A0A8B9Q1G0</accession>
<protein>
    <submittedName>
        <fullName evidence="2">Uncharacterized protein</fullName>
    </submittedName>
</protein>
<proteinExistence type="predicted"/>
<evidence type="ECO:0000313" key="3">
    <source>
        <dbReference type="Proteomes" id="UP000694424"/>
    </source>
</evidence>
<keyword evidence="3" id="KW-1185">Reference proteome</keyword>
<reference evidence="2" key="1">
    <citation type="submission" date="2025-08" db="UniProtKB">
        <authorList>
            <consortium name="Ensembl"/>
        </authorList>
    </citation>
    <scope>IDENTIFICATION</scope>
</reference>
<feature type="compositionally biased region" description="Polar residues" evidence="1">
    <location>
        <begin position="78"/>
        <end position="87"/>
    </location>
</feature>
<organism evidence="2 3">
    <name type="scientific">Apteryx owenii</name>
    <name type="common">Little spotted kiwi</name>
    <dbReference type="NCBI Taxonomy" id="8824"/>
    <lineage>
        <taxon>Eukaryota</taxon>
        <taxon>Metazoa</taxon>
        <taxon>Chordata</taxon>
        <taxon>Craniata</taxon>
        <taxon>Vertebrata</taxon>
        <taxon>Euteleostomi</taxon>
        <taxon>Archelosauria</taxon>
        <taxon>Archosauria</taxon>
        <taxon>Dinosauria</taxon>
        <taxon>Saurischia</taxon>
        <taxon>Theropoda</taxon>
        <taxon>Coelurosauria</taxon>
        <taxon>Aves</taxon>
        <taxon>Palaeognathae</taxon>
        <taxon>Apterygiformes</taxon>
        <taxon>Apterygidae</taxon>
        <taxon>Apteryx</taxon>
    </lineage>
</organism>
<reference evidence="2" key="2">
    <citation type="submission" date="2025-09" db="UniProtKB">
        <authorList>
            <consortium name="Ensembl"/>
        </authorList>
    </citation>
    <scope>IDENTIFICATION</scope>
</reference>
<name>A0A8B9Q1G0_APTOW</name>
<evidence type="ECO:0000313" key="2">
    <source>
        <dbReference type="Ensembl" id="ENSAOWP00000019007.1"/>
    </source>
</evidence>